<name>A0A2P5B1T4_PARAD</name>
<gene>
    <name evidence="1" type="ORF">PanWU01x14_279600</name>
</gene>
<dbReference type="EMBL" id="JXTB01000385">
    <property type="protein sequence ID" value="PON42726.1"/>
    <property type="molecule type" value="Genomic_DNA"/>
</dbReference>
<evidence type="ECO:0000313" key="2">
    <source>
        <dbReference type="Proteomes" id="UP000237105"/>
    </source>
</evidence>
<protein>
    <submittedName>
        <fullName evidence="1">Uncharacterized protein</fullName>
    </submittedName>
</protein>
<keyword evidence="2" id="KW-1185">Reference proteome</keyword>
<reference evidence="2" key="1">
    <citation type="submission" date="2016-06" db="EMBL/GenBank/DDBJ databases">
        <title>Parallel loss of symbiosis genes in relatives of nitrogen-fixing non-legume Parasponia.</title>
        <authorList>
            <person name="Van Velzen R."/>
            <person name="Holmer R."/>
            <person name="Bu F."/>
            <person name="Rutten L."/>
            <person name="Van Zeijl A."/>
            <person name="Liu W."/>
            <person name="Santuari L."/>
            <person name="Cao Q."/>
            <person name="Sharma T."/>
            <person name="Shen D."/>
            <person name="Roswanjaya Y."/>
            <person name="Wardhani T."/>
            <person name="Kalhor M.S."/>
            <person name="Jansen J."/>
            <person name="Van den Hoogen J."/>
            <person name="Gungor B."/>
            <person name="Hartog M."/>
            <person name="Hontelez J."/>
            <person name="Verver J."/>
            <person name="Yang W.-C."/>
            <person name="Schijlen E."/>
            <person name="Repin R."/>
            <person name="Schilthuizen M."/>
            <person name="Schranz E."/>
            <person name="Heidstra R."/>
            <person name="Miyata K."/>
            <person name="Fedorova E."/>
            <person name="Kohlen W."/>
            <person name="Bisseling T."/>
            <person name="Smit S."/>
            <person name="Geurts R."/>
        </authorList>
    </citation>
    <scope>NUCLEOTIDE SEQUENCE [LARGE SCALE GENOMIC DNA]</scope>
    <source>
        <strain evidence="2">cv. WU1-14</strain>
    </source>
</reference>
<accession>A0A2P5B1T4</accession>
<feature type="non-terminal residue" evidence="1">
    <location>
        <position position="108"/>
    </location>
</feature>
<proteinExistence type="predicted"/>
<organism evidence="1 2">
    <name type="scientific">Parasponia andersonii</name>
    <name type="common">Sponia andersonii</name>
    <dbReference type="NCBI Taxonomy" id="3476"/>
    <lineage>
        <taxon>Eukaryota</taxon>
        <taxon>Viridiplantae</taxon>
        <taxon>Streptophyta</taxon>
        <taxon>Embryophyta</taxon>
        <taxon>Tracheophyta</taxon>
        <taxon>Spermatophyta</taxon>
        <taxon>Magnoliopsida</taxon>
        <taxon>eudicotyledons</taxon>
        <taxon>Gunneridae</taxon>
        <taxon>Pentapetalae</taxon>
        <taxon>rosids</taxon>
        <taxon>fabids</taxon>
        <taxon>Rosales</taxon>
        <taxon>Cannabaceae</taxon>
        <taxon>Parasponia</taxon>
    </lineage>
</organism>
<dbReference type="OrthoDB" id="10290196at2759"/>
<dbReference type="Proteomes" id="UP000237105">
    <property type="component" value="Unassembled WGS sequence"/>
</dbReference>
<evidence type="ECO:0000313" key="1">
    <source>
        <dbReference type="EMBL" id="PON42726.1"/>
    </source>
</evidence>
<dbReference type="AlphaFoldDB" id="A0A2P5B1T4"/>
<sequence length="108" mass="12706">MFREWEWHENRWQILLERRQNMEPPKKTKNGHCSTVPRLLPNIAVLFLLSFVSADDICFKSTSFVVPCKCCGCEFFLMWKLVVMIGEWGGWTYHSKIFEIVGNVCICT</sequence>
<comment type="caution">
    <text evidence="1">The sequence shown here is derived from an EMBL/GenBank/DDBJ whole genome shotgun (WGS) entry which is preliminary data.</text>
</comment>